<sequence length="1931" mass="206646">MQRLRRLLIASVGIFLALSVFFEGPAVLGFALDGEEDQLPVQQNTSETTTSDSKQNAADDLTQGSQEEGNSSSNDQNSQDSEEPAKKVQVTFPKDENITVPYGVDVASWLSKHLTFVVDGKQISAQELSDTYFDGKAIFVRRTDVSSYPANPSDGSAINWSDYLAFSQLGQNVDASTVLLPSLSELKATMSWTNTGSPDDVKLLPLAPEAALKTLHGVRADGSEAALATTGTWADGTLCVWLNADDEDASPVALSVAGEELDELSETFTLSADGSFKTGGSVDVQDSCTVYGRLKRDMQVRDAQNVEHVLYQGQLVAIPVARDVSSPSISNLSVVSPTGEPADFSADGVVNNGVVTVTRNGLVITASIDQPEPAEGSNERSSGIDPQSLILRVGDKSITAASFSDGKVSFTLSVDTLGEGVWSLSDMTITAADYAGNTTSCVVGNEAPFISAGVTQLEIFDEESEANQAEVALLINGEPVNDEEPYVAQSTSGVNLTMQVSDVNFEDTQTYDDLAKWEDKFVAGDVTSTSTEPLLYNDFSNVPGTTTWRTQPIAITGEGTHSIDFTYRGKRVLFGWIVLERSAQCTVVIDNTAPVATEAQIKDGDSINEDEEIATVDNTTYLVGGPRTIKVHFADLLNGSSQGTSGVDTNSITATVARNQDLAGTPGITNNYSTADEGGLTVDKDGWLEIPLSGEGVYRLSQITMSFKDCAGNEVQNLSLADIVHTMADKSGWTTSDGKVITEVVVDNPEIDRASADISLAEPEDAPASLEHGTYRGDIKAQIVIRDPWFELYRATKTGSTAHVFAGSLEPGASSLTAGIQTIDTPALADFTDNDGDGTWSCEIPLPENEAGLPVEGDYDLALSYGGIACADDPATDSVAFKIDRTAPSITAASLAETLDPANELACMDDGSSYVVGRSRTLRIRVQDLLRGQRPDAQTDNAEKRDQPHTSGVNTQAVRVHLSRADGMTAPDNPLMPSHVTTETLEIMPDDAGWIEVPLDKEGLYRLDGITFELPDNAGNGSESVVSLAAAISALPEEDRAAWMLSGDLLTGIIVDDPATVPQVGVSISDGTDSNGNPIPTSLDPLFHRGQTDVEVWVADPWFDAWRHIAERTDNFSTVMFTPAGASVEETLLPVDPQKMTYDASSNRWKVMYSLPQVSEDDSRPQEGMYSVDIAYQGISGTHENPLCDPAPAVFGVDYTGPQLGRLELSELSPLQYGWIFSRGNEDFTVGVTDNLSGIKEDSGYVNPTGTLTQNDVPVTYEGADGLERSLVGTLSFGFGKDAQRLTFSGTTLALTDRAGNPTISASLDAWNGEGGTNIPEGATGVSIDTEAPVLEVSYDNNDVRNGHYYAASRTATITLIESNFDIARAHDKNNELVIARVGRDGNSVARLCSEDFQNPSGDGKTWVATYAFEDDADWTLDAAYTDLAGRVAQPYATSFVVDTQAPSIVVQWDNNDVANGMYYKAPRNASIEVNDRNFSPDYAAVETTATDASGAGVSAPGASAWTQLEPRQKWGCSVSFASELHYTMRITATDLAGNSAETYEEPEFVIDMTAPVVSISNVSQYAAYSDVVAPTISYSDTNFDPTFTTYLLTGGRSGANAYVNSINEQNEATSRTVSFPDFEHTLEMDDVYVLDAQMTDLAGNQAQQSVTFSVNRYGSTYLLTDESGNILGSYLNRPQDVVVHEINPSGLDQSAGHAEVVHDSEVASLTPNADYQVGTGIDSDSWSDTTYTFPARLFNEDGYYRILLTSHDLAGNLSQNTMDAKNVNRDDTAEIAFAIDSTAPTADLVGITSYGVYLDPQKTVMVSTGDNLAIAHVEVLIDGEQIDSWENPSESDLSTPSVALEADGQPHDIELVVVDRAGNQSRITYDGVVVTGDLLTFVLNTPRLLFGSVAGVIVAAAVAALGIALVLRHHRLTRDKNNPFGHTAQR</sequence>
<proteinExistence type="predicted"/>
<gene>
    <name evidence="4" type="ORF">IAD17_02010</name>
</gene>
<accession>A0A9D1HW60</accession>
<evidence type="ECO:0000256" key="1">
    <source>
        <dbReference type="SAM" id="MobiDB-lite"/>
    </source>
</evidence>
<dbReference type="Proteomes" id="UP000824078">
    <property type="component" value="Unassembled WGS sequence"/>
</dbReference>
<evidence type="ECO:0000256" key="2">
    <source>
        <dbReference type="SAM" id="Phobius"/>
    </source>
</evidence>
<organism evidence="4 5">
    <name type="scientific">Candidatus Coprovicinus avistercoris</name>
    <dbReference type="NCBI Taxonomy" id="2840754"/>
    <lineage>
        <taxon>Bacteria</taxon>
        <taxon>Bacillati</taxon>
        <taxon>Actinomycetota</taxon>
        <taxon>Coriobacteriia</taxon>
        <taxon>Coriobacteriales</taxon>
        <taxon>Coriobacteriaceae</taxon>
        <taxon>Coriobacteriaceae incertae sedis</taxon>
        <taxon>Candidatus Coprovicinus</taxon>
    </lineage>
</organism>
<name>A0A9D1HW60_9ACTN</name>
<reference evidence="4" key="1">
    <citation type="submission" date="2020-10" db="EMBL/GenBank/DDBJ databases">
        <authorList>
            <person name="Gilroy R."/>
        </authorList>
    </citation>
    <scope>NUCLEOTIDE SEQUENCE</scope>
    <source>
        <strain evidence="4">ChiHjej12B11-29160</strain>
    </source>
</reference>
<feature type="compositionally biased region" description="Low complexity" evidence="1">
    <location>
        <begin position="63"/>
        <end position="79"/>
    </location>
</feature>
<comment type="caution">
    <text evidence="4">The sequence shown here is derived from an EMBL/GenBank/DDBJ whole genome shotgun (WGS) entry which is preliminary data.</text>
</comment>
<evidence type="ECO:0000259" key="3">
    <source>
        <dbReference type="Pfam" id="PF13750"/>
    </source>
</evidence>
<evidence type="ECO:0000313" key="4">
    <source>
        <dbReference type="EMBL" id="HIU23683.1"/>
    </source>
</evidence>
<keyword evidence="2" id="KW-0472">Membrane</keyword>
<feature type="region of interest" description="Disordered" evidence="1">
    <location>
        <begin position="929"/>
        <end position="953"/>
    </location>
</feature>
<dbReference type="InterPro" id="IPR022038">
    <property type="entry name" value="Ig-like_bact"/>
</dbReference>
<feature type="domain" description="Ig-like" evidence="3">
    <location>
        <begin position="1523"/>
        <end position="1654"/>
    </location>
</feature>
<feature type="transmembrane region" description="Helical" evidence="2">
    <location>
        <begin position="1889"/>
        <end position="1912"/>
    </location>
</feature>
<feature type="region of interest" description="Disordered" evidence="1">
    <location>
        <begin position="41"/>
        <end position="92"/>
    </location>
</feature>
<keyword evidence="2" id="KW-0812">Transmembrane</keyword>
<evidence type="ECO:0000313" key="5">
    <source>
        <dbReference type="Proteomes" id="UP000824078"/>
    </source>
</evidence>
<reference evidence="4" key="2">
    <citation type="journal article" date="2021" name="PeerJ">
        <title>Extensive microbial diversity within the chicken gut microbiome revealed by metagenomics and culture.</title>
        <authorList>
            <person name="Gilroy R."/>
            <person name="Ravi A."/>
            <person name="Getino M."/>
            <person name="Pursley I."/>
            <person name="Horton D.L."/>
            <person name="Alikhan N.F."/>
            <person name="Baker D."/>
            <person name="Gharbi K."/>
            <person name="Hall N."/>
            <person name="Watson M."/>
            <person name="Adriaenssens E.M."/>
            <person name="Foster-Nyarko E."/>
            <person name="Jarju S."/>
            <person name="Secka A."/>
            <person name="Antonio M."/>
            <person name="Oren A."/>
            <person name="Chaudhuri R.R."/>
            <person name="La Ragione R."/>
            <person name="Hildebrand F."/>
            <person name="Pallen M.J."/>
        </authorList>
    </citation>
    <scope>NUCLEOTIDE SEQUENCE</scope>
    <source>
        <strain evidence="4">ChiHjej12B11-29160</strain>
    </source>
</reference>
<dbReference type="Pfam" id="PF13750">
    <property type="entry name" value="Big_3_3"/>
    <property type="match status" value="1"/>
</dbReference>
<keyword evidence="2" id="KW-1133">Transmembrane helix</keyword>
<protein>
    <recommendedName>
        <fullName evidence="3">Ig-like domain-containing protein</fullName>
    </recommendedName>
</protein>
<dbReference type="EMBL" id="DVMQ01000006">
    <property type="protein sequence ID" value="HIU23683.1"/>
    <property type="molecule type" value="Genomic_DNA"/>
</dbReference>
<feature type="compositionally biased region" description="Polar residues" evidence="1">
    <location>
        <begin position="41"/>
        <end position="56"/>
    </location>
</feature>